<reference evidence="3" key="1">
    <citation type="journal article" date="2019" name="Int. J. Syst. Evol. Microbiol.">
        <title>The Global Catalogue of Microorganisms (GCM) 10K type strain sequencing project: providing services to taxonomists for standard genome sequencing and annotation.</title>
        <authorList>
            <consortium name="The Broad Institute Genomics Platform"/>
            <consortium name="The Broad Institute Genome Sequencing Center for Infectious Disease"/>
            <person name="Wu L."/>
            <person name="Ma J."/>
        </authorList>
    </citation>
    <scope>NUCLEOTIDE SEQUENCE [LARGE SCALE GENOMIC DNA]</scope>
    <source>
        <strain evidence="3">TISTR 1858</strain>
    </source>
</reference>
<proteinExistence type="predicted"/>
<comment type="caution">
    <text evidence="2">The sequence shown here is derived from an EMBL/GenBank/DDBJ whole genome shotgun (WGS) entry which is preliminary data.</text>
</comment>
<dbReference type="Pfam" id="PF00144">
    <property type="entry name" value="Beta-lactamase"/>
    <property type="match status" value="1"/>
</dbReference>
<dbReference type="RefSeq" id="WP_379561360.1">
    <property type="nucleotide sequence ID" value="NZ_JBHUMX010000015.1"/>
</dbReference>
<dbReference type="EC" id="3.-.-.-" evidence="2"/>
<evidence type="ECO:0000313" key="3">
    <source>
        <dbReference type="Proteomes" id="UP001597451"/>
    </source>
</evidence>
<dbReference type="PANTHER" id="PTHR46825:SF9">
    <property type="entry name" value="BETA-LACTAMASE-RELATED DOMAIN-CONTAINING PROTEIN"/>
    <property type="match status" value="1"/>
</dbReference>
<evidence type="ECO:0000313" key="2">
    <source>
        <dbReference type="EMBL" id="MFD2628625.1"/>
    </source>
</evidence>
<dbReference type="SUPFAM" id="SSF56601">
    <property type="entry name" value="beta-lactamase/transpeptidase-like"/>
    <property type="match status" value="1"/>
</dbReference>
<dbReference type="InterPro" id="IPR012338">
    <property type="entry name" value="Beta-lactam/transpept-like"/>
</dbReference>
<dbReference type="EMBL" id="JBHUMX010000015">
    <property type="protein sequence ID" value="MFD2628625.1"/>
    <property type="molecule type" value="Genomic_DNA"/>
</dbReference>
<dbReference type="InterPro" id="IPR050491">
    <property type="entry name" value="AmpC-like"/>
</dbReference>
<gene>
    <name evidence="2" type="ORF">ACFSUN_07465</name>
</gene>
<protein>
    <submittedName>
        <fullName evidence="2">Serine hydrolase domain-containing protein</fullName>
        <ecNumber evidence="2">3.-.-.-</ecNumber>
    </submittedName>
</protein>
<keyword evidence="2" id="KW-0378">Hydrolase</keyword>
<feature type="domain" description="Beta-lactamase-related" evidence="1">
    <location>
        <begin position="19"/>
        <end position="358"/>
    </location>
</feature>
<dbReference type="Gene3D" id="3.40.710.10">
    <property type="entry name" value="DD-peptidase/beta-lactamase superfamily"/>
    <property type="match status" value="1"/>
</dbReference>
<dbReference type="GO" id="GO:0016787">
    <property type="term" value="F:hydrolase activity"/>
    <property type="evidence" value="ECO:0007669"/>
    <property type="project" value="UniProtKB-KW"/>
</dbReference>
<evidence type="ECO:0000259" key="1">
    <source>
        <dbReference type="Pfam" id="PF00144"/>
    </source>
</evidence>
<dbReference type="Proteomes" id="UP001597451">
    <property type="component" value="Unassembled WGS sequence"/>
</dbReference>
<accession>A0ABW5PZP6</accession>
<keyword evidence="3" id="KW-1185">Reference proteome</keyword>
<name>A0ABW5PZP6_9BACI</name>
<organism evidence="2 3">
    <name type="scientific">Oceanobacillus kapialis</name>
    <dbReference type="NCBI Taxonomy" id="481353"/>
    <lineage>
        <taxon>Bacteria</taxon>
        <taxon>Bacillati</taxon>
        <taxon>Bacillota</taxon>
        <taxon>Bacilli</taxon>
        <taxon>Bacillales</taxon>
        <taxon>Bacillaceae</taxon>
        <taxon>Oceanobacillus</taxon>
    </lineage>
</organism>
<dbReference type="PANTHER" id="PTHR46825">
    <property type="entry name" value="D-ALANYL-D-ALANINE-CARBOXYPEPTIDASE/ENDOPEPTIDASE AMPH"/>
    <property type="match status" value="1"/>
</dbReference>
<sequence>MKQETIRQDFDQFSEDKLNKFNVPAFAMGIAENGELRYEKEFGFRDSEEKLPLSLDTVFGVGSITKAVTAVAILQLQEKGKLHVNDPVVNYLPAFKFSNEAQSEKITIHHFLTNSSGLPPLPTLMGALKESIESDPNFKVDPQQGNPLDALQTIVTHSDLMDAISEAGFTPVGDPGAEFSYSNDGFALLGAIIEKVSGVPYEQYVRENILKPAGMHHSVFHYEDLGEYENIAVLYERGKDGDEEIVVRSNHAWDAPAMRAAGFLKSTVNDMLKFTEVIRNEGKVGDVTILSPESVKIMTTPYIACSHDMYYGYGVMIIPDFFGYKLVHHGGDIKGVTAHMNILPEIGLSGISLANIGEAPSTKLLFSAFAEYLGKPADASYLNVEIVNLSLESLKEFEGTFMANDGMRCEFKIENNDLYLEIPGIAKTVLKPIGNDQFLFSMRDLDTTIRFRRNKSENIHLVELAFRQLNKVEGSQ</sequence>
<dbReference type="InterPro" id="IPR001466">
    <property type="entry name" value="Beta-lactam-related"/>
</dbReference>